<evidence type="ECO:0000313" key="6">
    <source>
        <dbReference type="Proteomes" id="UP000762676"/>
    </source>
</evidence>
<keyword evidence="3" id="KW-0812">Transmembrane</keyword>
<feature type="domain" description="C-type lectin" evidence="4">
    <location>
        <begin position="179"/>
        <end position="315"/>
    </location>
</feature>
<evidence type="ECO:0000256" key="2">
    <source>
        <dbReference type="SAM" id="MobiDB-lite"/>
    </source>
</evidence>
<keyword evidence="5" id="KW-0675">Receptor</keyword>
<keyword evidence="3" id="KW-0472">Membrane</keyword>
<evidence type="ECO:0000313" key="5">
    <source>
        <dbReference type="EMBL" id="GFR82785.1"/>
    </source>
</evidence>
<dbReference type="InterPro" id="IPR018378">
    <property type="entry name" value="C-type_lectin_CS"/>
</dbReference>
<comment type="caution">
    <text evidence="5">The sequence shown here is derived from an EMBL/GenBank/DDBJ whole genome shotgun (WGS) entry which is preliminary data.</text>
</comment>
<evidence type="ECO:0000259" key="4">
    <source>
        <dbReference type="PROSITE" id="PS50041"/>
    </source>
</evidence>
<dbReference type="EMBL" id="BMAT01001291">
    <property type="protein sequence ID" value="GFR82785.1"/>
    <property type="molecule type" value="Genomic_DNA"/>
</dbReference>
<feature type="domain" description="C-type lectin" evidence="4">
    <location>
        <begin position="35"/>
        <end position="141"/>
    </location>
</feature>
<dbReference type="InterPro" id="IPR016187">
    <property type="entry name" value="CTDL_fold"/>
</dbReference>
<keyword evidence="1" id="KW-1015">Disulfide bond</keyword>
<dbReference type="CDD" id="cd00037">
    <property type="entry name" value="CLECT"/>
    <property type="match status" value="4"/>
</dbReference>
<dbReference type="InterPro" id="IPR050111">
    <property type="entry name" value="C-type_lectin/snaclec_domain"/>
</dbReference>
<protein>
    <submittedName>
        <fullName evidence="5">Macrophage mannose receptor 1-like</fullName>
    </submittedName>
</protein>
<dbReference type="PANTHER" id="PTHR22803">
    <property type="entry name" value="MANNOSE, PHOSPHOLIPASE, LECTIN RECEPTOR RELATED"/>
    <property type="match status" value="1"/>
</dbReference>
<proteinExistence type="predicted"/>
<feature type="domain" description="C-type lectin" evidence="4">
    <location>
        <begin position="486"/>
        <end position="611"/>
    </location>
</feature>
<keyword evidence="6" id="KW-1185">Reference proteome</keyword>
<dbReference type="Gene3D" id="3.10.100.10">
    <property type="entry name" value="Mannose-Binding Protein A, subunit A"/>
    <property type="match status" value="4"/>
</dbReference>
<evidence type="ECO:0000256" key="1">
    <source>
        <dbReference type="ARBA" id="ARBA00023157"/>
    </source>
</evidence>
<gene>
    <name evidence="5" type="ORF">ElyMa_000635000</name>
</gene>
<dbReference type="SMART" id="SM00034">
    <property type="entry name" value="CLECT"/>
    <property type="match status" value="4"/>
</dbReference>
<accession>A0AAV4GCH0</accession>
<dbReference type="InterPro" id="IPR016186">
    <property type="entry name" value="C-type_lectin-like/link_sf"/>
</dbReference>
<dbReference type="SUPFAM" id="SSF56436">
    <property type="entry name" value="C-type lectin-like"/>
    <property type="match status" value="4"/>
</dbReference>
<feature type="compositionally biased region" description="Basic and acidic residues" evidence="2">
    <location>
        <begin position="631"/>
        <end position="648"/>
    </location>
</feature>
<dbReference type="Proteomes" id="UP000762676">
    <property type="component" value="Unassembled WGS sequence"/>
</dbReference>
<organism evidence="5 6">
    <name type="scientific">Elysia marginata</name>
    <dbReference type="NCBI Taxonomy" id="1093978"/>
    <lineage>
        <taxon>Eukaryota</taxon>
        <taxon>Metazoa</taxon>
        <taxon>Spiralia</taxon>
        <taxon>Lophotrochozoa</taxon>
        <taxon>Mollusca</taxon>
        <taxon>Gastropoda</taxon>
        <taxon>Heterobranchia</taxon>
        <taxon>Euthyneura</taxon>
        <taxon>Panpulmonata</taxon>
        <taxon>Sacoglossa</taxon>
        <taxon>Placobranchoidea</taxon>
        <taxon>Plakobranchidae</taxon>
        <taxon>Elysia</taxon>
    </lineage>
</organism>
<keyword evidence="3" id="KW-1133">Transmembrane helix</keyword>
<dbReference type="PROSITE" id="PS00615">
    <property type="entry name" value="C_TYPE_LECTIN_1"/>
    <property type="match status" value="2"/>
</dbReference>
<dbReference type="PROSITE" id="PS50041">
    <property type="entry name" value="C_TYPE_LECTIN_2"/>
    <property type="match status" value="4"/>
</dbReference>
<dbReference type="Pfam" id="PF00059">
    <property type="entry name" value="Lectin_C"/>
    <property type="match status" value="4"/>
</dbReference>
<dbReference type="InterPro" id="IPR001304">
    <property type="entry name" value="C-type_lectin-like"/>
</dbReference>
<feature type="transmembrane region" description="Helical" evidence="3">
    <location>
        <begin position="656"/>
        <end position="679"/>
    </location>
</feature>
<dbReference type="AlphaFoldDB" id="A0AAV4GCH0"/>
<sequence>MGITDYHYYSHPRVEITATGLNQQSCGKDGVWTHFNDQCFYAGSGAESWFQARRDCLHIGGDLVSITSDSEKDFILQMIPKIYPENIWIGLYEVEPGRHIWSDGSPKVYFNFAKGQPDDNHGSERCVIMSKDDGKWHDQNCMKGWSSYVCKKHDSNKGPATLPPSIKGTCPFGFISEPYSNKCFFLGGIAGAGGRKSWSDARKACKAMNSKADLASISGNAEQAFTSLLLEDAHEDVWIGLNNLESYETYLYTWIDSSEISYANWAANRPAFVYELQYPHKPRKCVVMKRDPANIKDTTKWSNENCGNLRPYLCQVGRERTNKKDKRPFELQYIGLKCRYGYFYYHGRCYKFYETALSWSDARKVCKDQSQELALTMDSFEIARIYYETLSDSLSQRIWIGVRFDSKVGEYVWGDNYEVSRTFWNTGEPDIQTEHSCVSLYDGLWDDISCFTKLPFFCVEGGYTEYTPTTPHPMAGRCKDVYSVPFADHCYLVSPVDNVSWSEASKRCAQRGMELASVLSHSEMKFLTTLVKLVRKDGNNVWIGLLQGLDNTYLWIDGSPRNYFNWAYGEPTIRKKSYNKAHVNQECVELLYASGEWNDIHCEEKRGYVCKSQKLFQYEATTFKQSLRSANQEKKKPEIKVDQAKEQKPSPSSMPWGLIVLVCVCTVLCVIALGVILIFTSESGRRLARALRGRLARSAGVDKFDRVIFKNDGSQE</sequence>
<name>A0AAV4GCH0_9GAST</name>
<evidence type="ECO:0000256" key="3">
    <source>
        <dbReference type="SAM" id="Phobius"/>
    </source>
</evidence>
<feature type="domain" description="C-type lectin" evidence="4">
    <location>
        <begin position="345"/>
        <end position="459"/>
    </location>
</feature>
<reference evidence="5 6" key="1">
    <citation type="journal article" date="2021" name="Elife">
        <title>Chloroplast acquisition without the gene transfer in kleptoplastic sea slugs, Plakobranchus ocellatus.</title>
        <authorList>
            <person name="Maeda T."/>
            <person name="Takahashi S."/>
            <person name="Yoshida T."/>
            <person name="Shimamura S."/>
            <person name="Takaki Y."/>
            <person name="Nagai Y."/>
            <person name="Toyoda A."/>
            <person name="Suzuki Y."/>
            <person name="Arimoto A."/>
            <person name="Ishii H."/>
            <person name="Satoh N."/>
            <person name="Nishiyama T."/>
            <person name="Hasebe M."/>
            <person name="Maruyama T."/>
            <person name="Minagawa J."/>
            <person name="Obokata J."/>
            <person name="Shigenobu S."/>
        </authorList>
    </citation>
    <scope>NUCLEOTIDE SEQUENCE [LARGE SCALE GENOMIC DNA]</scope>
</reference>
<feature type="region of interest" description="Disordered" evidence="2">
    <location>
        <begin position="630"/>
        <end position="652"/>
    </location>
</feature>